<keyword evidence="2" id="KW-1185">Reference proteome</keyword>
<reference evidence="1" key="1">
    <citation type="journal article" date="2020" name="BMC Genomics">
        <title>Correction to: Identification and distribution of gene clusters required for synthesis of sphingolipid metabolism inhibitors in diverse species of the filamentous fungus Fusarium.</title>
        <authorList>
            <person name="Kim H.S."/>
            <person name="Lohmar J.M."/>
            <person name="Busman M."/>
            <person name="Brown D.W."/>
            <person name="Naumann T.A."/>
            <person name="Divon H.H."/>
            <person name="Lysoe E."/>
            <person name="Uhlig S."/>
            <person name="Proctor R.H."/>
        </authorList>
    </citation>
    <scope>NUCLEOTIDE SEQUENCE</scope>
    <source>
        <strain evidence="1">NRRL 20472</strain>
    </source>
</reference>
<name>A0A8H4T8Z8_9HYPO</name>
<comment type="caution">
    <text evidence="1">The sequence shown here is derived from an EMBL/GenBank/DDBJ whole genome shotgun (WGS) entry which is preliminary data.</text>
</comment>
<dbReference type="OrthoDB" id="515692at2759"/>
<proteinExistence type="predicted"/>
<accession>A0A8H4T8Z8</accession>
<reference evidence="1" key="2">
    <citation type="submission" date="2020-05" db="EMBL/GenBank/DDBJ databases">
        <authorList>
            <person name="Kim H.-S."/>
            <person name="Proctor R.H."/>
            <person name="Brown D.W."/>
        </authorList>
    </citation>
    <scope>NUCLEOTIDE SEQUENCE</scope>
    <source>
        <strain evidence="1">NRRL 20472</strain>
    </source>
</reference>
<dbReference type="EMBL" id="JABEXW010000841">
    <property type="protein sequence ID" value="KAF4953469.1"/>
    <property type="molecule type" value="Genomic_DNA"/>
</dbReference>
<dbReference type="Proteomes" id="UP000622797">
    <property type="component" value="Unassembled WGS sequence"/>
</dbReference>
<evidence type="ECO:0000313" key="2">
    <source>
        <dbReference type="Proteomes" id="UP000622797"/>
    </source>
</evidence>
<gene>
    <name evidence="1" type="ORF">FSARC_12359</name>
</gene>
<organism evidence="1 2">
    <name type="scientific">Fusarium sarcochroum</name>
    <dbReference type="NCBI Taxonomy" id="1208366"/>
    <lineage>
        <taxon>Eukaryota</taxon>
        <taxon>Fungi</taxon>
        <taxon>Dikarya</taxon>
        <taxon>Ascomycota</taxon>
        <taxon>Pezizomycotina</taxon>
        <taxon>Sordariomycetes</taxon>
        <taxon>Hypocreomycetidae</taxon>
        <taxon>Hypocreales</taxon>
        <taxon>Nectriaceae</taxon>
        <taxon>Fusarium</taxon>
        <taxon>Fusarium lateritium species complex</taxon>
    </lineage>
</organism>
<evidence type="ECO:0000313" key="1">
    <source>
        <dbReference type="EMBL" id="KAF4953469.1"/>
    </source>
</evidence>
<protein>
    <submittedName>
        <fullName evidence="1">Uncharacterized protein</fullName>
    </submittedName>
</protein>
<sequence>MFVGPDLLLPSRQVMGLFARHKPHGAQSTKSQELECAFGKRTLHIDLIYSRPVAPGSEPHHHAGIKQIPNGHGEVLSAIENRLPVRQTLVDQDITPNHTMMSAYLDGTAVSDSAHSAKIGLRLDSITSFEIIWDFAPWLGSQHSIDGDDRQQVASWNLETFEWFMDVIPDLFPNIKKLYIALQGDIMPKLQGLLGRRHASHKERVKLVATGITQKVDDMAARVNPNVDLSVAFPTSTYAVHRRLAPHQSMKVIQRHETGDIERYWRPLKDCLPRTGYWFCLGERDLKTKNATHLLGRKVMPPRPRGEEYDVFFRPGRPCV</sequence>
<dbReference type="AlphaFoldDB" id="A0A8H4T8Z8"/>